<dbReference type="EMBL" id="OZ034816">
    <property type="protein sequence ID" value="CAL1376497.1"/>
    <property type="molecule type" value="Genomic_DNA"/>
</dbReference>
<sequence>MKRGRPVGSKDKNPRKRKGAMNQVGQIEDMKGQEKSPSITKIVVPEEHQVPESFDNEEISINYVLDGKCWNRSKIIVDDVFAYAAALSVMNENEDHEPRSIDECKSRDDWPKWKEAIEAELNSLSKRKVFGPVVLTPENVKPVGYKWVFMRKRNEKGEVVRYKARLVAQGFSQRPGIDYEETYSPVVDATMFRYLISLAVREGLDLRLMDVVTAYLYGSLENDIYI</sequence>
<name>A0AAV2DSG7_9ROSI</name>
<dbReference type="InterPro" id="IPR013103">
    <property type="entry name" value="RVT_2"/>
</dbReference>
<organism evidence="3 4">
    <name type="scientific">Linum trigynum</name>
    <dbReference type="NCBI Taxonomy" id="586398"/>
    <lineage>
        <taxon>Eukaryota</taxon>
        <taxon>Viridiplantae</taxon>
        <taxon>Streptophyta</taxon>
        <taxon>Embryophyta</taxon>
        <taxon>Tracheophyta</taxon>
        <taxon>Spermatophyta</taxon>
        <taxon>Magnoliopsida</taxon>
        <taxon>eudicotyledons</taxon>
        <taxon>Gunneridae</taxon>
        <taxon>Pentapetalae</taxon>
        <taxon>rosids</taxon>
        <taxon>fabids</taxon>
        <taxon>Malpighiales</taxon>
        <taxon>Linaceae</taxon>
        <taxon>Linum</taxon>
    </lineage>
</organism>
<reference evidence="3 4" key="1">
    <citation type="submission" date="2024-04" db="EMBL/GenBank/DDBJ databases">
        <authorList>
            <person name="Fracassetti M."/>
        </authorList>
    </citation>
    <scope>NUCLEOTIDE SEQUENCE [LARGE SCALE GENOMIC DNA]</scope>
</reference>
<gene>
    <name evidence="3" type="ORF">LTRI10_LOCUS18224</name>
</gene>
<protein>
    <recommendedName>
        <fullName evidence="2">Reverse transcriptase Ty1/copia-type domain-containing protein</fullName>
    </recommendedName>
</protein>
<dbReference type="Pfam" id="PF07727">
    <property type="entry name" value="RVT_2"/>
    <property type="match status" value="1"/>
</dbReference>
<dbReference type="AlphaFoldDB" id="A0AAV2DSG7"/>
<evidence type="ECO:0000256" key="1">
    <source>
        <dbReference type="SAM" id="MobiDB-lite"/>
    </source>
</evidence>
<evidence type="ECO:0000313" key="4">
    <source>
        <dbReference type="Proteomes" id="UP001497516"/>
    </source>
</evidence>
<evidence type="ECO:0000259" key="2">
    <source>
        <dbReference type="Pfam" id="PF07727"/>
    </source>
</evidence>
<feature type="domain" description="Reverse transcriptase Ty1/copia-type" evidence="2">
    <location>
        <begin position="133"/>
        <end position="226"/>
    </location>
</feature>
<feature type="region of interest" description="Disordered" evidence="1">
    <location>
        <begin position="1"/>
        <end position="37"/>
    </location>
</feature>
<dbReference type="Proteomes" id="UP001497516">
    <property type="component" value="Chromosome 3"/>
</dbReference>
<accession>A0AAV2DSG7</accession>
<keyword evidence="4" id="KW-1185">Reference proteome</keyword>
<proteinExistence type="predicted"/>
<evidence type="ECO:0000313" key="3">
    <source>
        <dbReference type="EMBL" id="CAL1376497.1"/>
    </source>
</evidence>